<accession>A0A926JDF6</accession>
<dbReference type="InterPro" id="IPR003736">
    <property type="entry name" value="PAAI_dom"/>
</dbReference>
<keyword evidence="1" id="KW-0378">Hydrolase</keyword>
<sequence length="147" mass="15740">MEVVMDVEALNAFLARDFPQIDGQFRVERADADGITARLLVNEGHLRPGGTVSGPSMFALADVSVYCAVLSRIGPVALTVTTNASIDFLRKPAAGKDLLAVCRLLKLGRSLAVADALIYSEGSDDPVARCSMTYSIPPERRVFSALK</sequence>
<protein>
    <submittedName>
        <fullName evidence="3">PaaI family thioesterase</fullName>
    </submittedName>
</protein>
<evidence type="ECO:0000259" key="2">
    <source>
        <dbReference type="Pfam" id="PF03061"/>
    </source>
</evidence>
<evidence type="ECO:0000313" key="3">
    <source>
        <dbReference type="EMBL" id="MBC9248050.1"/>
    </source>
</evidence>
<dbReference type="NCBIfam" id="TIGR00369">
    <property type="entry name" value="unchar_dom_1"/>
    <property type="match status" value="1"/>
</dbReference>
<gene>
    <name evidence="3" type="ORF">H4P12_15335</name>
</gene>
<dbReference type="AlphaFoldDB" id="A0A926JDF6"/>
<dbReference type="InterPro" id="IPR029069">
    <property type="entry name" value="HotDog_dom_sf"/>
</dbReference>
<proteinExistence type="predicted"/>
<evidence type="ECO:0000256" key="1">
    <source>
        <dbReference type="ARBA" id="ARBA00022801"/>
    </source>
</evidence>
<dbReference type="CDD" id="cd03443">
    <property type="entry name" value="PaaI_thioesterase"/>
    <property type="match status" value="1"/>
</dbReference>
<dbReference type="RefSeq" id="WP_187794521.1">
    <property type="nucleotide sequence ID" value="NZ_JACOQL010000004.1"/>
</dbReference>
<dbReference type="Pfam" id="PF03061">
    <property type="entry name" value="4HBT"/>
    <property type="match status" value="1"/>
</dbReference>
<reference evidence="3" key="1">
    <citation type="submission" date="2020-08" db="EMBL/GenBank/DDBJ databases">
        <title>Paracoccus amoyensis sp. nov., isolated from the surface seawater at coast of Xiamen, Fujian.</title>
        <authorList>
            <person name="Lyu L."/>
        </authorList>
    </citation>
    <scope>NUCLEOTIDE SEQUENCE</scope>
    <source>
        <strain evidence="3">11-3</strain>
    </source>
</reference>
<dbReference type="Proteomes" id="UP000608594">
    <property type="component" value="Unassembled WGS sequence"/>
</dbReference>
<dbReference type="EMBL" id="JACOQL010000004">
    <property type="protein sequence ID" value="MBC9248050.1"/>
    <property type="molecule type" value="Genomic_DNA"/>
</dbReference>
<feature type="domain" description="Thioesterase" evidence="2">
    <location>
        <begin position="49"/>
        <end position="123"/>
    </location>
</feature>
<dbReference type="GO" id="GO:0016289">
    <property type="term" value="F:acyl-CoA hydrolase activity"/>
    <property type="evidence" value="ECO:0007669"/>
    <property type="project" value="UniProtKB-ARBA"/>
</dbReference>
<dbReference type="Gene3D" id="3.10.129.10">
    <property type="entry name" value="Hotdog Thioesterase"/>
    <property type="match status" value="1"/>
</dbReference>
<organism evidence="3 4">
    <name type="scientific">Paracoccus amoyensis</name>
    <dbReference type="NCBI Taxonomy" id="2760093"/>
    <lineage>
        <taxon>Bacteria</taxon>
        <taxon>Pseudomonadati</taxon>
        <taxon>Pseudomonadota</taxon>
        <taxon>Alphaproteobacteria</taxon>
        <taxon>Rhodobacterales</taxon>
        <taxon>Paracoccaceae</taxon>
        <taxon>Paracoccus</taxon>
    </lineage>
</organism>
<dbReference type="SUPFAM" id="SSF54637">
    <property type="entry name" value="Thioesterase/thiol ester dehydrase-isomerase"/>
    <property type="match status" value="1"/>
</dbReference>
<comment type="caution">
    <text evidence="3">The sequence shown here is derived from an EMBL/GenBank/DDBJ whole genome shotgun (WGS) entry which is preliminary data.</text>
</comment>
<dbReference type="InterPro" id="IPR006683">
    <property type="entry name" value="Thioestr_dom"/>
</dbReference>
<evidence type="ECO:0000313" key="4">
    <source>
        <dbReference type="Proteomes" id="UP000608594"/>
    </source>
</evidence>
<name>A0A926JDF6_9RHOB</name>
<keyword evidence="4" id="KW-1185">Reference proteome</keyword>